<organism evidence="2 3">
    <name type="scientific">Marseillevirus marseillevirus</name>
    <name type="common">GBM</name>
    <dbReference type="NCBI Taxonomy" id="694581"/>
    <lineage>
        <taxon>Viruses</taxon>
        <taxon>Varidnaviria</taxon>
        <taxon>Bamfordvirae</taxon>
        <taxon>Nucleocytoviricota</taxon>
        <taxon>Megaviricetes</taxon>
        <taxon>Pimascovirales</taxon>
        <taxon>Pimascovirales incertae sedis</taxon>
        <taxon>Marseilleviridae</taxon>
        <taxon>Marseillevirus</taxon>
        <taxon>Marseillevirus massiliense</taxon>
    </lineage>
</organism>
<keyword evidence="1" id="KW-0175">Coiled coil</keyword>
<proteinExistence type="predicted"/>
<evidence type="ECO:0000313" key="2">
    <source>
        <dbReference type="EMBL" id="ADB03874.1"/>
    </source>
</evidence>
<gene>
    <name evidence="2" type="ORF">MAR_ORF089</name>
</gene>
<organismHost>
    <name type="scientific">Acanthamoeba</name>
    <dbReference type="NCBI Taxonomy" id="5754"/>
</organismHost>
<evidence type="ECO:0000256" key="1">
    <source>
        <dbReference type="SAM" id="Coils"/>
    </source>
</evidence>
<accession>D2XA97</accession>
<dbReference type="RefSeq" id="YP_003406836.1">
    <property type="nucleotide sequence ID" value="NC_013756.1"/>
</dbReference>
<dbReference type="KEGG" id="vg:8746326"/>
<feature type="coiled-coil region" evidence="1">
    <location>
        <begin position="101"/>
        <end position="128"/>
    </location>
</feature>
<dbReference type="Proteomes" id="UP000029780">
    <property type="component" value="Segment"/>
</dbReference>
<evidence type="ECO:0000313" key="3">
    <source>
        <dbReference type="Proteomes" id="UP000029780"/>
    </source>
</evidence>
<reference evidence="2 3" key="1">
    <citation type="journal article" date="2009" name="Proc. Natl. Acad. Sci. U.S.A.">
        <title>Giant Marseillevirus highlights the role of amoebae as a melting pot in emergence of chimeric microorganisms.</title>
        <authorList>
            <person name="Boyer M."/>
            <person name="Yutin N."/>
            <person name="Pagnier I."/>
            <person name="Barrassi L."/>
            <person name="Fournous G."/>
            <person name="Espinosa L."/>
            <person name="Robert C."/>
            <person name="Azza S."/>
            <person name="Sun S."/>
            <person name="Rossmann M.G."/>
            <person name="Suzan-Monti M."/>
            <person name="La Scola B."/>
            <person name="Koonin E.V."/>
            <person name="Raoult D."/>
        </authorList>
    </citation>
    <scope>NUCLEOTIDE SEQUENCE [LARGE SCALE GENOMIC DNA]</scope>
    <source>
        <strain evidence="2 3">T19</strain>
    </source>
</reference>
<name>D2XA97_GBMV</name>
<dbReference type="EMBL" id="GU071086">
    <property type="protein sequence ID" value="ADB03874.1"/>
    <property type="molecule type" value="Genomic_DNA"/>
</dbReference>
<sequence length="148" mass="17707">MLESVLVREAVEWLKKEFFLLEKDIHTQQEVIKNRVNVKMSFPMCPVKHLEWHENFVWGAFQSFCFGGATYTEREDFTKKLSICFWTRKHSPYAEYFSQRLSQEIKKNDILEKEILRLEKENAHLRYSPGAEGYLEAQKHFESLSKPE</sequence>
<dbReference type="GeneID" id="8746326"/>
<protein>
    <submittedName>
        <fullName evidence="2">Uncharacterized protein</fullName>
    </submittedName>
</protein>
<keyword evidence="3" id="KW-1185">Reference proteome</keyword>